<gene>
    <name evidence="2" type="primary">ORF823</name>
</gene>
<reference evidence="2" key="1">
    <citation type="submission" date="2014-12" db="EMBL/GenBank/DDBJ databases">
        <title>Insight into the proteome of Arion vulgaris.</title>
        <authorList>
            <person name="Aradska J."/>
            <person name="Bulat T."/>
            <person name="Smidak R."/>
            <person name="Sarate P."/>
            <person name="Gangsoo J."/>
            <person name="Sialana F."/>
            <person name="Bilban M."/>
            <person name="Lubec G."/>
        </authorList>
    </citation>
    <scope>NUCLEOTIDE SEQUENCE</scope>
    <source>
        <tissue evidence="2">Skin</tissue>
    </source>
</reference>
<dbReference type="EMBL" id="HACG01000360">
    <property type="protein sequence ID" value="CEK47225.1"/>
    <property type="molecule type" value="Transcribed_RNA"/>
</dbReference>
<evidence type="ECO:0000313" key="2">
    <source>
        <dbReference type="EMBL" id="CEK47225.1"/>
    </source>
</evidence>
<evidence type="ECO:0000256" key="1">
    <source>
        <dbReference type="SAM" id="MobiDB-lite"/>
    </source>
</evidence>
<feature type="non-terminal residue" evidence="2">
    <location>
        <position position="111"/>
    </location>
</feature>
<proteinExistence type="predicted"/>
<accession>A0A0B6XV92</accession>
<name>A0A0B6XV92_9EUPU</name>
<sequence>TFRSKDEFEKLSVAHHTGLNNEIIDNVCVSELHSEISDLGNSLTETDDNVEMLNTEQLSPDQDKQVSTGNRSKQTSENDFMESQLSLFEGESAVEPYNKEVENPAQNLRKN</sequence>
<feature type="non-terminal residue" evidence="2">
    <location>
        <position position="1"/>
    </location>
</feature>
<organism evidence="2">
    <name type="scientific">Arion vulgaris</name>
    <dbReference type="NCBI Taxonomy" id="1028688"/>
    <lineage>
        <taxon>Eukaryota</taxon>
        <taxon>Metazoa</taxon>
        <taxon>Spiralia</taxon>
        <taxon>Lophotrochozoa</taxon>
        <taxon>Mollusca</taxon>
        <taxon>Gastropoda</taxon>
        <taxon>Heterobranchia</taxon>
        <taxon>Euthyneura</taxon>
        <taxon>Panpulmonata</taxon>
        <taxon>Eupulmonata</taxon>
        <taxon>Stylommatophora</taxon>
        <taxon>Helicina</taxon>
        <taxon>Arionoidea</taxon>
        <taxon>Arionidae</taxon>
        <taxon>Arion</taxon>
    </lineage>
</organism>
<dbReference type="AlphaFoldDB" id="A0A0B6XV92"/>
<feature type="compositionally biased region" description="Polar residues" evidence="1">
    <location>
        <begin position="55"/>
        <end position="86"/>
    </location>
</feature>
<protein>
    <submittedName>
        <fullName evidence="2">Uncharacterized protein</fullName>
    </submittedName>
</protein>
<feature type="region of interest" description="Disordered" evidence="1">
    <location>
        <begin position="55"/>
        <end position="111"/>
    </location>
</feature>